<name>A0AAE3FWW5_9EURY</name>
<dbReference type="RefSeq" id="WP_250583531.1">
    <property type="nucleotide sequence ID" value="NZ_JAKRVX010000002.1"/>
</dbReference>
<sequence length="342" mass="37592">MSLPELLTGRLEGEEIIEQIPLGGDDVLVVTPTQTVVYRAEGLLSDESVETYSHQAEKISVSVGRRKAKITLKYGLDGEDTLALPAKKVDTVLEPLVAGVLKHTGAIEPDETVFRLFRFSDLSLVITSSRLVKHIGTAVWDLDAEQYHYDDVTDLTFEDGSVATSIVLTLNGRQERFKTPNEDARAVSETLSEVICAHHDVESLEEFRLTIEEQAEDEPEEMPDDSKSSLDFGDGLTPLGADRNDSQTQSESEGARETTARESTASHSQSAELSLENSLSEAEQTEADAFEGSPFESAGPVADDELTAQVKQLTETIEKQAEQIERQGDLLQTLIEELRRGR</sequence>
<protein>
    <recommendedName>
        <fullName evidence="2">DUF7115 domain-containing protein</fullName>
    </recommendedName>
</protein>
<evidence type="ECO:0000256" key="1">
    <source>
        <dbReference type="SAM" id="MobiDB-lite"/>
    </source>
</evidence>
<reference evidence="3" key="2">
    <citation type="submission" date="2022-02" db="EMBL/GenBank/DDBJ databases">
        <authorList>
            <person name="Elcheninov A.G."/>
            <person name="Sorokin D.Y."/>
            <person name="Kublanov I.V."/>
        </authorList>
    </citation>
    <scope>NUCLEOTIDE SEQUENCE</scope>
    <source>
        <strain evidence="3">AArc-St2</strain>
    </source>
</reference>
<evidence type="ECO:0000313" key="3">
    <source>
        <dbReference type="EMBL" id="MCL9816675.1"/>
    </source>
</evidence>
<feature type="domain" description="DUF7115" evidence="2">
    <location>
        <begin position="1"/>
        <end position="107"/>
    </location>
</feature>
<dbReference type="Pfam" id="PF23428">
    <property type="entry name" value="DUF7115"/>
    <property type="match status" value="1"/>
</dbReference>
<comment type="caution">
    <text evidence="3">The sequence shown here is derived from an EMBL/GenBank/DDBJ whole genome shotgun (WGS) entry which is preliminary data.</text>
</comment>
<reference evidence="3" key="1">
    <citation type="journal article" date="2022" name="Syst. Appl. Microbiol.">
        <title>Natronocalculus amylovorans gen. nov., sp. nov., and Natranaeroarchaeum aerophilus sp. nov., dominant culturable amylolytic natronoarchaea from hypersaline soda lakes in southwestern Siberia.</title>
        <authorList>
            <person name="Sorokin D.Y."/>
            <person name="Elcheninov A.G."/>
            <person name="Khizhniak T.V."/>
            <person name="Koenen M."/>
            <person name="Bale N.J."/>
            <person name="Damste J.S.S."/>
            <person name="Kublanov I.V."/>
        </authorList>
    </citation>
    <scope>NUCLEOTIDE SEQUENCE</scope>
    <source>
        <strain evidence="3">AArc-St2</strain>
    </source>
</reference>
<organism evidence="3 4">
    <name type="scientific">Natronocalculus amylovorans</name>
    <dbReference type="NCBI Taxonomy" id="2917812"/>
    <lineage>
        <taxon>Archaea</taxon>
        <taxon>Methanobacteriati</taxon>
        <taxon>Methanobacteriota</taxon>
        <taxon>Stenosarchaea group</taxon>
        <taxon>Halobacteria</taxon>
        <taxon>Halobacteriales</taxon>
        <taxon>Haloferacaceae</taxon>
        <taxon>Natronocalculus</taxon>
    </lineage>
</organism>
<feature type="compositionally biased region" description="Low complexity" evidence="1">
    <location>
        <begin position="268"/>
        <end position="282"/>
    </location>
</feature>
<dbReference type="InterPro" id="IPR055539">
    <property type="entry name" value="DUF7115"/>
</dbReference>
<dbReference type="AlphaFoldDB" id="A0AAE3FWW5"/>
<dbReference type="Proteomes" id="UP001203207">
    <property type="component" value="Unassembled WGS sequence"/>
</dbReference>
<proteinExistence type="predicted"/>
<gene>
    <name evidence="3" type="ORF">AArcSt2_06925</name>
</gene>
<evidence type="ECO:0000259" key="2">
    <source>
        <dbReference type="Pfam" id="PF23428"/>
    </source>
</evidence>
<dbReference type="EMBL" id="JAKRVX010000002">
    <property type="protein sequence ID" value="MCL9816675.1"/>
    <property type="molecule type" value="Genomic_DNA"/>
</dbReference>
<evidence type="ECO:0000313" key="4">
    <source>
        <dbReference type="Proteomes" id="UP001203207"/>
    </source>
</evidence>
<keyword evidence="4" id="KW-1185">Reference proteome</keyword>
<feature type="region of interest" description="Disordered" evidence="1">
    <location>
        <begin position="215"/>
        <end position="305"/>
    </location>
</feature>
<accession>A0AAE3FWW5</accession>